<evidence type="ECO:0000313" key="7">
    <source>
        <dbReference type="EMBL" id="SKB93280.1"/>
    </source>
</evidence>
<sequence>MQAAQLLKNMGLRYIIFRVFYGAQRNMGVLKRNFPQNCEKKVFISLENWKLTTPIFFPTLKSMTRNLYDFQPDHSEAERIIAGEIFMFNSFHVNLGNNYDWITNPGNQYKYDKNLHWSDVEDFGSESGDIKYVWEKSRFSWIYEIIRSDKGLGTDRSEFIFSEIMSWIEQNPINSGPNYKCSQEISIRVLNWVFCLNFYRHSKSLTEERFQKIMNVIYWQMRHVHANIMFSRIAVRNNHAITETLMLYLSGVFFPFFPEAQKWKREGMKWFEQEIEYQIYPDGTFLQFSMNYHRVVIQLLTWAFVIAEKTGDSFQEVVYERAYKSLKFLFDCQDLKSGNLPNYGANDGALFFKLNSGDYRDYRPQLNALHFILTGASLYGQGPFEEDLFWYQTRNIKTFPALAHKYGWRCYPDGGYYILREQETLTFIRCGNHKDRPSQADNLHLDLFHKGVNIMRDSGTYQYNAQPEDVKYFFGSAGHNTVMLDEYDQMKKGRRFIWYYWSQAGQVIVEEDDLTYSFSGSISAFRFLRPGIRHFRTVVKQKSKPEWIVHDRVKNKPDSVMMRQMWHPADASLIKITSLTDIKVERRSSAGWYSSKYGNKEATEDITLEVSCSEISTMLTAT</sequence>
<name>A0A1T5FAV0_9SPHI</name>
<dbReference type="STRING" id="572036.SAMN05661099_3557"/>
<dbReference type="Gene3D" id="2.70.98.70">
    <property type="match status" value="1"/>
</dbReference>
<feature type="domain" description="Heparinase II/III-like C-terminal" evidence="5">
    <location>
        <begin position="411"/>
        <end position="604"/>
    </location>
</feature>
<evidence type="ECO:0000256" key="3">
    <source>
        <dbReference type="ARBA" id="ARBA00022764"/>
    </source>
</evidence>
<dbReference type="Pfam" id="PF07940">
    <property type="entry name" value="Hepar_II_III_C"/>
    <property type="match status" value="1"/>
</dbReference>
<dbReference type="PANTHER" id="PTHR39210:SF1">
    <property type="entry name" value="HEPARIN-SULFATE LYASE"/>
    <property type="match status" value="1"/>
</dbReference>
<feature type="domain" description="Heparin-sulfate lyase N-terminal" evidence="6">
    <location>
        <begin position="87"/>
        <end position="311"/>
    </location>
</feature>
<evidence type="ECO:0000256" key="1">
    <source>
        <dbReference type="ARBA" id="ARBA00004418"/>
    </source>
</evidence>
<dbReference type="Proteomes" id="UP000189981">
    <property type="component" value="Unassembled WGS sequence"/>
</dbReference>
<dbReference type="InterPro" id="IPR008929">
    <property type="entry name" value="Chondroitin_lyas"/>
</dbReference>
<protein>
    <submittedName>
        <fullName evidence="7">Heparinase II/III N-terminus</fullName>
    </submittedName>
</protein>
<evidence type="ECO:0000259" key="6">
    <source>
        <dbReference type="Pfam" id="PF16889"/>
    </source>
</evidence>
<dbReference type="PANTHER" id="PTHR39210">
    <property type="entry name" value="HEPARIN-SULFATE LYASE"/>
    <property type="match status" value="1"/>
</dbReference>
<dbReference type="EMBL" id="FUYR01000007">
    <property type="protein sequence ID" value="SKB93280.1"/>
    <property type="molecule type" value="Genomic_DNA"/>
</dbReference>
<organism evidence="7 8">
    <name type="scientific">Daejeonella lutea</name>
    <dbReference type="NCBI Taxonomy" id="572036"/>
    <lineage>
        <taxon>Bacteria</taxon>
        <taxon>Pseudomonadati</taxon>
        <taxon>Bacteroidota</taxon>
        <taxon>Sphingobacteriia</taxon>
        <taxon>Sphingobacteriales</taxon>
        <taxon>Sphingobacteriaceae</taxon>
        <taxon>Daejeonella</taxon>
    </lineage>
</organism>
<evidence type="ECO:0000259" key="5">
    <source>
        <dbReference type="Pfam" id="PF07940"/>
    </source>
</evidence>
<reference evidence="8" key="1">
    <citation type="submission" date="2017-02" db="EMBL/GenBank/DDBJ databases">
        <authorList>
            <person name="Varghese N."/>
            <person name="Submissions S."/>
        </authorList>
    </citation>
    <scope>NUCLEOTIDE SEQUENCE [LARGE SCALE GENOMIC DNA]</scope>
    <source>
        <strain evidence="8">DSM 22385</strain>
    </source>
</reference>
<dbReference type="InterPro" id="IPR031680">
    <property type="entry name" value="Hepar_II_III_N"/>
</dbReference>
<proteinExistence type="predicted"/>
<comment type="subcellular location">
    <subcellularLocation>
        <location evidence="1">Periplasm</location>
    </subcellularLocation>
</comment>
<evidence type="ECO:0000256" key="2">
    <source>
        <dbReference type="ARBA" id="ARBA00022729"/>
    </source>
</evidence>
<dbReference type="Gene3D" id="1.50.10.100">
    <property type="entry name" value="Chondroitin AC/alginate lyase"/>
    <property type="match status" value="1"/>
</dbReference>
<dbReference type="Pfam" id="PF16889">
    <property type="entry name" value="Hepar_II_III_N"/>
    <property type="match status" value="1"/>
</dbReference>
<keyword evidence="3" id="KW-0574">Periplasm</keyword>
<dbReference type="GO" id="GO:0042597">
    <property type="term" value="C:periplasmic space"/>
    <property type="evidence" value="ECO:0007669"/>
    <property type="project" value="UniProtKB-SubCell"/>
</dbReference>
<dbReference type="InterPro" id="IPR012480">
    <property type="entry name" value="Hepar_II_III_C"/>
</dbReference>
<evidence type="ECO:0000313" key="8">
    <source>
        <dbReference type="Proteomes" id="UP000189981"/>
    </source>
</evidence>
<dbReference type="SUPFAM" id="SSF48230">
    <property type="entry name" value="Chondroitin AC/alginate lyase"/>
    <property type="match status" value="1"/>
</dbReference>
<keyword evidence="4" id="KW-0456">Lyase</keyword>
<dbReference type="AlphaFoldDB" id="A0A1T5FAV0"/>
<gene>
    <name evidence="7" type="ORF">SAMN05661099_3557</name>
</gene>
<dbReference type="GO" id="GO:0016829">
    <property type="term" value="F:lyase activity"/>
    <property type="evidence" value="ECO:0007669"/>
    <property type="project" value="UniProtKB-KW"/>
</dbReference>
<keyword evidence="2" id="KW-0732">Signal</keyword>
<accession>A0A1T5FAV0</accession>
<keyword evidence="8" id="KW-1185">Reference proteome</keyword>
<evidence type="ECO:0000256" key="4">
    <source>
        <dbReference type="ARBA" id="ARBA00023239"/>
    </source>
</evidence>